<dbReference type="CDD" id="cd09859">
    <property type="entry name" value="PIN_53EXO"/>
    <property type="match status" value="1"/>
</dbReference>
<dbReference type="EMBL" id="MT143597">
    <property type="protein sequence ID" value="QJA98643.1"/>
    <property type="molecule type" value="Genomic_DNA"/>
</dbReference>
<evidence type="ECO:0000259" key="3">
    <source>
        <dbReference type="SMART" id="SM00475"/>
    </source>
</evidence>
<gene>
    <name evidence="4" type="ORF">MM171A01677_0005</name>
</gene>
<protein>
    <submittedName>
        <fullName evidence="4">Putative exonuclease</fullName>
    </submittedName>
</protein>
<dbReference type="SMART" id="SM00279">
    <property type="entry name" value="HhH2"/>
    <property type="match status" value="1"/>
</dbReference>
<name>A0A6M3LV33_9ZZZZ</name>
<dbReference type="SUPFAM" id="SSF88723">
    <property type="entry name" value="PIN domain-like"/>
    <property type="match status" value="1"/>
</dbReference>
<keyword evidence="2" id="KW-0378">Hydrolase</keyword>
<dbReference type="InterPro" id="IPR036279">
    <property type="entry name" value="5-3_exonuclease_C_sf"/>
</dbReference>
<dbReference type="InterPro" id="IPR020046">
    <property type="entry name" value="5-3_exonucl_a-hlix_arch_N"/>
</dbReference>
<keyword evidence="1" id="KW-0540">Nuclease</keyword>
<dbReference type="Gene3D" id="1.10.150.20">
    <property type="entry name" value="5' to 3' exonuclease, C-terminal subdomain"/>
    <property type="match status" value="1"/>
</dbReference>
<reference evidence="4" key="1">
    <citation type="submission" date="2020-03" db="EMBL/GenBank/DDBJ databases">
        <title>The deep terrestrial virosphere.</title>
        <authorList>
            <person name="Holmfeldt K."/>
            <person name="Nilsson E."/>
            <person name="Simone D."/>
            <person name="Lopez-Fernandez M."/>
            <person name="Wu X."/>
            <person name="de Brujin I."/>
            <person name="Lundin D."/>
            <person name="Andersson A."/>
            <person name="Bertilsson S."/>
            <person name="Dopson M."/>
        </authorList>
    </citation>
    <scope>NUCLEOTIDE SEQUENCE</scope>
    <source>
        <strain evidence="4">MM171A01677</strain>
    </source>
</reference>
<keyword evidence="4" id="KW-0269">Exonuclease</keyword>
<feature type="domain" description="5'-3' exonuclease" evidence="3">
    <location>
        <begin position="1"/>
        <end position="240"/>
    </location>
</feature>
<dbReference type="Pfam" id="PF02739">
    <property type="entry name" value="5_3_exonuc_N"/>
    <property type="match status" value="1"/>
</dbReference>
<dbReference type="SMART" id="SM00475">
    <property type="entry name" value="53EXOc"/>
    <property type="match status" value="1"/>
</dbReference>
<dbReference type="InterPro" id="IPR038969">
    <property type="entry name" value="FEN"/>
</dbReference>
<dbReference type="Gene3D" id="3.40.50.1010">
    <property type="entry name" value="5'-nuclease"/>
    <property type="match status" value="1"/>
</dbReference>
<accession>A0A6M3LV33</accession>
<dbReference type="AlphaFoldDB" id="A0A6M3LV33"/>
<sequence length="285" mass="32916">MIILIDSNYLCYYHSFRSPLSYEGQQVGIIFGFMQSLLALSKVFDTNRFVFAWDSRRSLRRVWLPTYKESRRGEKSAEEMLKEIESFRQFAALRTEVLPQFGFQNVFLKPGYEADDIIASVCRDNPEEEIAIVSSDNDLYQCISSFHFMYDVKKKAVYHRLNFMREWGIEPEDWAKVKSIAGCPGDNVPGVDGIGNKTAIKYLKGELSEKSKAFQKIEQGKREGKVSEAQSLVELPFAGTGNFFIEKTEVFDVKDFLDICDKYGFKSFIAQLPTWQDYFGMKGRR</sequence>
<dbReference type="InterPro" id="IPR029060">
    <property type="entry name" value="PIN-like_dom_sf"/>
</dbReference>
<organism evidence="4">
    <name type="scientific">viral metagenome</name>
    <dbReference type="NCBI Taxonomy" id="1070528"/>
    <lineage>
        <taxon>unclassified sequences</taxon>
        <taxon>metagenomes</taxon>
        <taxon>organismal metagenomes</taxon>
    </lineage>
</organism>
<evidence type="ECO:0000256" key="2">
    <source>
        <dbReference type="ARBA" id="ARBA00022801"/>
    </source>
</evidence>
<evidence type="ECO:0000313" key="4">
    <source>
        <dbReference type="EMBL" id="QJA98643.1"/>
    </source>
</evidence>
<evidence type="ECO:0000256" key="1">
    <source>
        <dbReference type="ARBA" id="ARBA00022722"/>
    </source>
</evidence>
<dbReference type="InterPro" id="IPR008918">
    <property type="entry name" value="HhH2"/>
</dbReference>
<proteinExistence type="predicted"/>
<dbReference type="GO" id="GO:0008409">
    <property type="term" value="F:5'-3' exonuclease activity"/>
    <property type="evidence" value="ECO:0007669"/>
    <property type="project" value="InterPro"/>
</dbReference>
<dbReference type="GO" id="GO:0017108">
    <property type="term" value="F:5'-flap endonuclease activity"/>
    <property type="evidence" value="ECO:0007669"/>
    <property type="project" value="InterPro"/>
</dbReference>
<dbReference type="PANTHER" id="PTHR42646:SF2">
    <property type="entry name" value="5'-3' EXONUCLEASE FAMILY PROTEIN"/>
    <property type="match status" value="1"/>
</dbReference>
<dbReference type="PANTHER" id="PTHR42646">
    <property type="entry name" value="FLAP ENDONUCLEASE XNI"/>
    <property type="match status" value="1"/>
</dbReference>
<dbReference type="GO" id="GO:0003677">
    <property type="term" value="F:DNA binding"/>
    <property type="evidence" value="ECO:0007669"/>
    <property type="project" value="InterPro"/>
</dbReference>
<dbReference type="GO" id="GO:0033567">
    <property type="term" value="P:DNA replication, Okazaki fragment processing"/>
    <property type="evidence" value="ECO:0007669"/>
    <property type="project" value="InterPro"/>
</dbReference>
<dbReference type="InterPro" id="IPR002421">
    <property type="entry name" value="5-3_exonuclease"/>
</dbReference>
<dbReference type="SUPFAM" id="SSF47807">
    <property type="entry name" value="5' to 3' exonuclease, C-terminal subdomain"/>
    <property type="match status" value="1"/>
</dbReference>